<dbReference type="GeneID" id="30181040"/>
<evidence type="ECO:0000259" key="8">
    <source>
        <dbReference type="Pfam" id="PF04129"/>
    </source>
</evidence>
<feature type="compositionally biased region" description="Low complexity" evidence="7">
    <location>
        <begin position="18"/>
        <end position="38"/>
    </location>
</feature>
<feature type="compositionally biased region" description="Basic and acidic residues" evidence="7">
    <location>
        <begin position="86"/>
        <end position="106"/>
    </location>
</feature>
<dbReference type="GO" id="GO:0006896">
    <property type="term" value="P:Golgi to vacuole transport"/>
    <property type="evidence" value="ECO:0007669"/>
    <property type="project" value="TreeGrafter"/>
</dbReference>
<evidence type="ECO:0000256" key="5">
    <source>
        <dbReference type="ARBA" id="ARBA00023034"/>
    </source>
</evidence>
<dbReference type="PANTHER" id="PTHR14190:SF7">
    <property type="entry name" value="VACUOLAR PROTEIN SORTING-ASSOCIATED PROTEIN 52 HOMOLOG"/>
    <property type="match status" value="1"/>
</dbReference>
<evidence type="ECO:0000313" key="11">
    <source>
        <dbReference type="Proteomes" id="UP000094455"/>
    </source>
</evidence>
<dbReference type="RefSeq" id="XP_019018081.1">
    <property type="nucleotide sequence ID" value="XM_019164353.1"/>
</dbReference>
<dbReference type="AlphaFoldDB" id="A0A1E3NMW8"/>
<evidence type="ECO:0000256" key="7">
    <source>
        <dbReference type="SAM" id="MobiDB-lite"/>
    </source>
</evidence>
<dbReference type="InterPro" id="IPR007258">
    <property type="entry name" value="Vps52"/>
</dbReference>
<dbReference type="GO" id="GO:0032456">
    <property type="term" value="P:endocytic recycling"/>
    <property type="evidence" value="ECO:0007669"/>
    <property type="project" value="TreeGrafter"/>
</dbReference>
<dbReference type="Pfam" id="PF04129">
    <property type="entry name" value="Vps52_CC"/>
    <property type="match status" value="1"/>
</dbReference>
<evidence type="ECO:0008006" key="12">
    <source>
        <dbReference type="Google" id="ProtNLM"/>
    </source>
</evidence>
<dbReference type="STRING" id="763406.A0A1E3NMW8"/>
<dbReference type="GO" id="GO:0000938">
    <property type="term" value="C:GARP complex"/>
    <property type="evidence" value="ECO:0007669"/>
    <property type="project" value="TreeGrafter"/>
</dbReference>
<feature type="domain" description="Vps52 coiled-coil" evidence="8">
    <location>
        <begin position="123"/>
        <end position="295"/>
    </location>
</feature>
<dbReference type="PANTHER" id="PTHR14190">
    <property type="entry name" value="SUPPRESSOR OF ACTIN MUTATIONS 2/VACUOLAR PROTEIN SORTING 52"/>
    <property type="match status" value="1"/>
</dbReference>
<keyword evidence="4" id="KW-0653">Protein transport</keyword>
<dbReference type="GO" id="GO:0019905">
    <property type="term" value="F:syntaxin binding"/>
    <property type="evidence" value="ECO:0007669"/>
    <property type="project" value="TreeGrafter"/>
</dbReference>
<evidence type="ECO:0000256" key="2">
    <source>
        <dbReference type="ARBA" id="ARBA00008180"/>
    </source>
</evidence>
<feature type="compositionally biased region" description="Acidic residues" evidence="7">
    <location>
        <begin position="75"/>
        <end position="85"/>
    </location>
</feature>
<evidence type="ECO:0000256" key="3">
    <source>
        <dbReference type="ARBA" id="ARBA00022448"/>
    </source>
</evidence>
<keyword evidence="11" id="KW-1185">Reference proteome</keyword>
<evidence type="ECO:0000313" key="10">
    <source>
        <dbReference type="EMBL" id="ODQ46968.1"/>
    </source>
</evidence>
<comment type="subcellular location">
    <subcellularLocation>
        <location evidence="1">Golgi apparatus</location>
        <location evidence="1">trans-Golgi network</location>
    </subcellularLocation>
</comment>
<feature type="region of interest" description="Disordered" evidence="7">
    <location>
        <begin position="14"/>
        <end position="48"/>
    </location>
</feature>
<name>A0A1E3NMW8_9ASCO</name>
<feature type="coiled-coil region" evidence="6">
    <location>
        <begin position="150"/>
        <end position="184"/>
    </location>
</feature>
<dbReference type="EMBL" id="KV454003">
    <property type="protein sequence ID" value="ODQ46968.1"/>
    <property type="molecule type" value="Genomic_DNA"/>
</dbReference>
<comment type="similarity">
    <text evidence="2">Belongs to the VPS52 family.</text>
</comment>
<dbReference type="GO" id="GO:0005829">
    <property type="term" value="C:cytosol"/>
    <property type="evidence" value="ECO:0007669"/>
    <property type="project" value="GOC"/>
</dbReference>
<dbReference type="OrthoDB" id="19482at2759"/>
<feature type="domain" description="Vps52 C-terminal" evidence="9">
    <location>
        <begin position="313"/>
        <end position="628"/>
    </location>
</feature>
<evidence type="ECO:0000256" key="1">
    <source>
        <dbReference type="ARBA" id="ARBA00004601"/>
    </source>
</evidence>
<reference evidence="10 11" key="1">
    <citation type="journal article" date="2016" name="Proc. Natl. Acad. Sci. U.S.A.">
        <title>Comparative genomics of biotechnologically important yeasts.</title>
        <authorList>
            <person name="Riley R."/>
            <person name="Haridas S."/>
            <person name="Wolfe K.H."/>
            <person name="Lopes M.R."/>
            <person name="Hittinger C.T."/>
            <person name="Goeker M."/>
            <person name="Salamov A.A."/>
            <person name="Wisecaver J.H."/>
            <person name="Long T.M."/>
            <person name="Calvey C.H."/>
            <person name="Aerts A.L."/>
            <person name="Barry K.W."/>
            <person name="Choi C."/>
            <person name="Clum A."/>
            <person name="Coughlan A.Y."/>
            <person name="Deshpande S."/>
            <person name="Douglass A.P."/>
            <person name="Hanson S.J."/>
            <person name="Klenk H.-P."/>
            <person name="LaButti K.M."/>
            <person name="Lapidus A."/>
            <person name="Lindquist E.A."/>
            <person name="Lipzen A.M."/>
            <person name="Meier-Kolthoff J.P."/>
            <person name="Ohm R.A."/>
            <person name="Otillar R.P."/>
            <person name="Pangilinan J.L."/>
            <person name="Peng Y."/>
            <person name="Rokas A."/>
            <person name="Rosa C.A."/>
            <person name="Scheuner C."/>
            <person name="Sibirny A.A."/>
            <person name="Slot J.C."/>
            <person name="Stielow J.B."/>
            <person name="Sun H."/>
            <person name="Kurtzman C.P."/>
            <person name="Blackwell M."/>
            <person name="Grigoriev I.V."/>
            <person name="Jeffries T.W."/>
        </authorList>
    </citation>
    <scope>NUCLEOTIDE SEQUENCE [LARGE SCALE GENOMIC DNA]</scope>
    <source>
        <strain evidence="10 11">NRRL Y-2026</strain>
    </source>
</reference>
<dbReference type="InterPro" id="IPR048361">
    <property type="entry name" value="Vps52_C"/>
</dbReference>
<keyword evidence="5" id="KW-0333">Golgi apparatus</keyword>
<dbReference type="Proteomes" id="UP000094455">
    <property type="component" value="Unassembled WGS sequence"/>
</dbReference>
<keyword evidence="3" id="KW-0813">Transport</keyword>
<gene>
    <name evidence="10" type="ORF">PICMEDRAFT_72986</name>
</gene>
<evidence type="ECO:0000256" key="4">
    <source>
        <dbReference type="ARBA" id="ARBA00022927"/>
    </source>
</evidence>
<accession>A0A1E3NMW8</accession>
<dbReference type="InterPro" id="IPR048319">
    <property type="entry name" value="Vps52_CC"/>
</dbReference>
<organism evidence="10 11">
    <name type="scientific">Pichia membranifaciens NRRL Y-2026</name>
    <dbReference type="NCBI Taxonomy" id="763406"/>
    <lineage>
        <taxon>Eukaryota</taxon>
        <taxon>Fungi</taxon>
        <taxon>Dikarya</taxon>
        <taxon>Ascomycota</taxon>
        <taxon>Saccharomycotina</taxon>
        <taxon>Pichiomycetes</taxon>
        <taxon>Pichiales</taxon>
        <taxon>Pichiaceae</taxon>
        <taxon>Pichia</taxon>
    </lineage>
</organism>
<keyword evidence="6" id="KW-0175">Coiled coil</keyword>
<dbReference type="Pfam" id="PF20655">
    <property type="entry name" value="Vps52_C"/>
    <property type="match status" value="1"/>
</dbReference>
<dbReference type="GO" id="GO:0015031">
    <property type="term" value="P:protein transport"/>
    <property type="evidence" value="ECO:0007669"/>
    <property type="project" value="UniProtKB-KW"/>
</dbReference>
<evidence type="ECO:0000256" key="6">
    <source>
        <dbReference type="SAM" id="Coils"/>
    </source>
</evidence>
<feature type="region of interest" description="Disordered" evidence="7">
    <location>
        <begin position="71"/>
        <end position="106"/>
    </location>
</feature>
<protein>
    <recommendedName>
        <fullName evidence="12">Vacuolar protein sorting-associated protein 52</fullName>
    </recommendedName>
</protein>
<dbReference type="GO" id="GO:0042147">
    <property type="term" value="P:retrograde transport, endosome to Golgi"/>
    <property type="evidence" value="ECO:0007669"/>
    <property type="project" value="TreeGrafter"/>
</dbReference>
<sequence>MGIGEIMTAIPHRHSISRRSSIQQLQQPQNGSNSPRAGIRGRKAKAASNEVKTTITRLEYLNNKFNVNPSFDVEISGDETDDSEPEGAKEHEEVERVEIEGESGKHRRAEVHFDPRLLDIDILKKQQNVHEIESSLDRSISLLTPLFQYIQDFESNLNTLSNEMEVLQTRLVNLNDEIQKNSKVDNLLTPILNDMLIPPQCIKILLHGKLDEKWVEQLTILQEKKEILQNYETKEKFNHENIVELLGLIDKLELKCVERIKRYLIENIKYLRGTHTSSVKAQSKLLQVKEIFVFLKSKNSRLAKEFETAYVYTIRWYYYFNFVKYISSLEGLKILENEYDAERKSTYSNNLSSTSSSYGQRSLMLDNTDSINEYLINLPKRLEKMNDENNQYSILGQIAESSGIGGMKFNMEQIFVFLNQTMMDNLTIEFNFIVEFFILTNNDDINNMIKQIFSPIMKMGTNFTTYLLNNCRSDYFGILLTIRRIQRMEYEIQNRCLPELFESYLNTQLLALWPVFQRDVDALCNSITQTLTSTSIIKMVVSSKNNILVPLKITQSFSIVLSNLVQLVQNLVFELETSEPLNSSIERLSNTFEKGMVQLGGSLDDAKGKRRLFLYVNFQLVYNVLDNEMAGTPPTKVSTTGVEGQASPVGETICNHYEQLVQAYS</sequence>
<proteinExistence type="inferred from homology"/>
<evidence type="ECO:0000259" key="9">
    <source>
        <dbReference type="Pfam" id="PF20655"/>
    </source>
</evidence>